<dbReference type="AlphaFoldDB" id="A0A5J4URP6"/>
<name>A0A5J4URP6_9EUKA</name>
<accession>A0A5J4URP6</accession>
<reference evidence="1 2" key="1">
    <citation type="submission" date="2019-03" db="EMBL/GenBank/DDBJ databases">
        <title>Single cell metagenomics reveals metabolic interactions within the superorganism composed of flagellate Streblomastix strix and complex community of Bacteroidetes bacteria on its surface.</title>
        <authorList>
            <person name="Treitli S.C."/>
            <person name="Kolisko M."/>
            <person name="Husnik F."/>
            <person name="Keeling P."/>
            <person name="Hampl V."/>
        </authorList>
    </citation>
    <scope>NUCLEOTIDE SEQUENCE [LARGE SCALE GENOMIC DNA]</scope>
    <source>
        <strain evidence="1">ST1C</strain>
    </source>
</reference>
<evidence type="ECO:0000313" key="1">
    <source>
        <dbReference type="EMBL" id="KAA6373067.1"/>
    </source>
</evidence>
<evidence type="ECO:0000313" key="2">
    <source>
        <dbReference type="Proteomes" id="UP000324800"/>
    </source>
</evidence>
<feature type="non-terminal residue" evidence="1">
    <location>
        <position position="266"/>
    </location>
</feature>
<organism evidence="1 2">
    <name type="scientific">Streblomastix strix</name>
    <dbReference type="NCBI Taxonomy" id="222440"/>
    <lineage>
        <taxon>Eukaryota</taxon>
        <taxon>Metamonada</taxon>
        <taxon>Preaxostyla</taxon>
        <taxon>Oxymonadida</taxon>
        <taxon>Streblomastigidae</taxon>
        <taxon>Streblomastix</taxon>
    </lineage>
</organism>
<gene>
    <name evidence="1" type="ORF">EZS28_031403</name>
</gene>
<sequence length="266" mass="30379">MSKENSIRKFSSDSDSPRLVVMMDTANQGDINTINKTGPILISTYLGQIYDEKEQEITTRQHRRAPDINKKGDEVYTNLAIAVEPSDEEALEAKIEMSEDLWRIIRAALARLQPFLNEQPGRASCLLGNNASLYMRRALKWCESIKIKDSKICGTKRGICGIIELLGSPTLSYHPLITSFLHKHSQYKISRSKYNSAMDINILLNFERNEQNLKTQSSKIEHAATLLHTFTTLRCAEIARLRINLVEFEQSIMIVYIPKRKMKNGF</sequence>
<dbReference type="Proteomes" id="UP000324800">
    <property type="component" value="Unassembled WGS sequence"/>
</dbReference>
<comment type="caution">
    <text evidence="1">The sequence shown here is derived from an EMBL/GenBank/DDBJ whole genome shotgun (WGS) entry which is preliminary data.</text>
</comment>
<proteinExistence type="predicted"/>
<evidence type="ECO:0008006" key="3">
    <source>
        <dbReference type="Google" id="ProtNLM"/>
    </source>
</evidence>
<dbReference type="EMBL" id="SNRW01013046">
    <property type="protein sequence ID" value="KAA6373067.1"/>
    <property type="molecule type" value="Genomic_DNA"/>
</dbReference>
<protein>
    <recommendedName>
        <fullName evidence="3">Tyr recombinase domain-containing protein</fullName>
    </recommendedName>
</protein>